<dbReference type="EMBL" id="AKCT01000025">
    <property type="protein sequence ID" value="EKV19206.1"/>
    <property type="molecule type" value="Genomic_DNA"/>
</dbReference>
<sequence length="29" mass="3452">MKNVEGWIKGQFFQGVFKCKEDSENYPKN</sequence>
<name>K9H218_PEND2</name>
<organism evidence="1 2">
    <name type="scientific">Penicillium digitatum (strain PHI26 / CECT 20796)</name>
    <name type="common">Green mold</name>
    <dbReference type="NCBI Taxonomy" id="1170229"/>
    <lineage>
        <taxon>Eukaryota</taxon>
        <taxon>Fungi</taxon>
        <taxon>Dikarya</taxon>
        <taxon>Ascomycota</taxon>
        <taxon>Pezizomycotina</taxon>
        <taxon>Eurotiomycetes</taxon>
        <taxon>Eurotiomycetidae</taxon>
        <taxon>Eurotiales</taxon>
        <taxon>Aspergillaceae</taxon>
        <taxon>Penicillium</taxon>
    </lineage>
</organism>
<keyword evidence="2" id="KW-1185">Reference proteome</keyword>
<reference evidence="2" key="1">
    <citation type="journal article" date="2012" name="BMC Genomics">
        <title>Genome sequence of the necrotrophic fungus Penicillium digitatum, the main postharvest pathogen of citrus.</title>
        <authorList>
            <person name="Marcet-Houben M."/>
            <person name="Ballester A.-R."/>
            <person name="de la Fuente B."/>
            <person name="Harries E."/>
            <person name="Marcos J.F."/>
            <person name="Gonzalez-Candelas L."/>
            <person name="Gabaldon T."/>
        </authorList>
    </citation>
    <scope>NUCLEOTIDE SEQUENCE [LARGE SCALE GENOMIC DNA]</scope>
    <source>
        <strain evidence="2">PHI26 / CECT 20796</strain>
    </source>
</reference>
<gene>
    <name evidence="1" type="ORF">PDIG_03660</name>
</gene>
<dbReference type="InParanoid" id="K9H218"/>
<dbReference type="Proteomes" id="UP000009882">
    <property type="component" value="Unassembled WGS sequence"/>
</dbReference>
<proteinExistence type="predicted"/>
<evidence type="ECO:0000313" key="2">
    <source>
        <dbReference type="Proteomes" id="UP000009882"/>
    </source>
</evidence>
<protein>
    <submittedName>
        <fullName evidence="1">Uncharacterized protein</fullName>
    </submittedName>
</protein>
<accession>K9H218</accession>
<dbReference type="AlphaFoldDB" id="K9H218"/>
<evidence type="ECO:0000313" key="1">
    <source>
        <dbReference type="EMBL" id="EKV19206.1"/>
    </source>
</evidence>
<comment type="caution">
    <text evidence="1">The sequence shown here is derived from an EMBL/GenBank/DDBJ whole genome shotgun (WGS) entry which is preliminary data.</text>
</comment>
<dbReference type="HOGENOM" id="CLU_3410706_0_0_1"/>